<feature type="region of interest" description="Disordered" evidence="7">
    <location>
        <begin position="444"/>
        <end position="464"/>
    </location>
</feature>
<dbReference type="AlphaFoldDB" id="A0AA38VAW1"/>
<feature type="region of interest" description="Disordered" evidence="7">
    <location>
        <begin position="1"/>
        <end position="58"/>
    </location>
</feature>
<keyword evidence="5 6" id="KW-0472">Membrane</keyword>
<keyword evidence="3 6" id="KW-0812">Transmembrane</keyword>
<evidence type="ECO:0000256" key="1">
    <source>
        <dbReference type="ARBA" id="ARBA00004141"/>
    </source>
</evidence>
<dbReference type="EMBL" id="JANBVN010000299">
    <property type="protein sequence ID" value="KAJ9129863.1"/>
    <property type="molecule type" value="Genomic_DNA"/>
</dbReference>
<protein>
    <submittedName>
        <fullName evidence="10">Longevity assurance proteins LAG1/LAC1</fullName>
    </submittedName>
</protein>
<dbReference type="SMART" id="SM00724">
    <property type="entry name" value="TLC"/>
    <property type="match status" value="1"/>
</dbReference>
<evidence type="ECO:0000313" key="11">
    <source>
        <dbReference type="Proteomes" id="UP001174691"/>
    </source>
</evidence>
<dbReference type="PROSITE" id="PS50922">
    <property type="entry name" value="TLC"/>
    <property type="match status" value="1"/>
</dbReference>
<evidence type="ECO:0000256" key="5">
    <source>
        <dbReference type="ARBA" id="ARBA00023136"/>
    </source>
</evidence>
<evidence type="ECO:0000256" key="4">
    <source>
        <dbReference type="ARBA" id="ARBA00022989"/>
    </source>
</evidence>
<feature type="transmembrane region" description="Helical" evidence="8">
    <location>
        <begin position="282"/>
        <end position="303"/>
    </location>
</feature>
<gene>
    <name evidence="10" type="ORF">NKR19_g10152</name>
</gene>
<evidence type="ECO:0000256" key="7">
    <source>
        <dbReference type="SAM" id="MobiDB-lite"/>
    </source>
</evidence>
<feature type="transmembrane region" description="Helical" evidence="8">
    <location>
        <begin position="165"/>
        <end position="183"/>
    </location>
</feature>
<keyword evidence="4 8" id="KW-1133">Transmembrane helix</keyword>
<evidence type="ECO:0000259" key="9">
    <source>
        <dbReference type="PROSITE" id="PS50922"/>
    </source>
</evidence>
<dbReference type="PANTHER" id="PTHR12560:SF0">
    <property type="entry name" value="LD18904P"/>
    <property type="match status" value="1"/>
</dbReference>
<comment type="caution">
    <text evidence="10">The sequence shown here is derived from an EMBL/GenBank/DDBJ whole genome shotgun (WGS) entry which is preliminary data.</text>
</comment>
<name>A0AA38VAW1_9PEZI</name>
<keyword evidence="11" id="KW-1185">Reference proteome</keyword>
<feature type="transmembrane region" description="Helical" evidence="8">
    <location>
        <begin position="203"/>
        <end position="225"/>
    </location>
</feature>
<dbReference type="Pfam" id="PF03798">
    <property type="entry name" value="TRAM_LAG1_CLN8"/>
    <property type="match status" value="1"/>
</dbReference>
<dbReference type="GO" id="GO:0016020">
    <property type="term" value="C:membrane"/>
    <property type="evidence" value="ECO:0007669"/>
    <property type="project" value="UniProtKB-SubCell"/>
</dbReference>
<organism evidence="10 11">
    <name type="scientific">Coniochaeta hoffmannii</name>
    <dbReference type="NCBI Taxonomy" id="91930"/>
    <lineage>
        <taxon>Eukaryota</taxon>
        <taxon>Fungi</taxon>
        <taxon>Dikarya</taxon>
        <taxon>Ascomycota</taxon>
        <taxon>Pezizomycotina</taxon>
        <taxon>Sordariomycetes</taxon>
        <taxon>Sordariomycetidae</taxon>
        <taxon>Coniochaetales</taxon>
        <taxon>Coniochaetaceae</taxon>
        <taxon>Coniochaeta</taxon>
    </lineage>
</organism>
<dbReference type="PANTHER" id="PTHR12560">
    <property type="entry name" value="LONGEVITY ASSURANCE FACTOR 1 LAG1"/>
    <property type="match status" value="1"/>
</dbReference>
<dbReference type="GO" id="GO:0046513">
    <property type="term" value="P:ceramide biosynthetic process"/>
    <property type="evidence" value="ECO:0007669"/>
    <property type="project" value="InterPro"/>
</dbReference>
<reference evidence="10" key="1">
    <citation type="submission" date="2022-07" db="EMBL/GenBank/DDBJ databases">
        <title>Fungi with potential for degradation of polypropylene.</title>
        <authorList>
            <person name="Gostincar C."/>
        </authorList>
    </citation>
    <scope>NUCLEOTIDE SEQUENCE</scope>
    <source>
        <strain evidence="10">EXF-13287</strain>
    </source>
</reference>
<evidence type="ECO:0000256" key="3">
    <source>
        <dbReference type="ARBA" id="ARBA00022692"/>
    </source>
</evidence>
<evidence type="ECO:0000256" key="2">
    <source>
        <dbReference type="ARBA" id="ARBA00009808"/>
    </source>
</evidence>
<evidence type="ECO:0000256" key="8">
    <source>
        <dbReference type="SAM" id="Phobius"/>
    </source>
</evidence>
<dbReference type="InterPro" id="IPR006634">
    <property type="entry name" value="TLC-dom"/>
</dbReference>
<feature type="transmembrane region" description="Helical" evidence="8">
    <location>
        <begin position="121"/>
        <end position="144"/>
    </location>
</feature>
<dbReference type="Proteomes" id="UP001174691">
    <property type="component" value="Unassembled WGS sequence"/>
</dbReference>
<dbReference type="InterPro" id="IPR016439">
    <property type="entry name" value="Lag1/Lac1-like"/>
</dbReference>
<feature type="compositionally biased region" description="Basic and acidic residues" evidence="7">
    <location>
        <begin position="1"/>
        <end position="12"/>
    </location>
</feature>
<feature type="region of interest" description="Disordered" evidence="7">
    <location>
        <begin position="402"/>
        <end position="432"/>
    </location>
</feature>
<feature type="transmembrane region" description="Helical" evidence="8">
    <location>
        <begin position="370"/>
        <end position="393"/>
    </location>
</feature>
<accession>A0AA38VAW1</accession>
<evidence type="ECO:0000313" key="10">
    <source>
        <dbReference type="EMBL" id="KAJ9129863.1"/>
    </source>
</evidence>
<comment type="similarity">
    <text evidence="2">Belongs to the sphingosine N-acyltransferase family.</text>
</comment>
<dbReference type="GO" id="GO:0050291">
    <property type="term" value="F:sphingosine N-acyltransferase activity"/>
    <property type="evidence" value="ECO:0007669"/>
    <property type="project" value="InterPro"/>
</dbReference>
<evidence type="ECO:0000256" key="6">
    <source>
        <dbReference type="PROSITE-ProRule" id="PRU00205"/>
    </source>
</evidence>
<comment type="subcellular location">
    <subcellularLocation>
        <location evidence="1">Membrane</location>
        <topology evidence="1">Multi-pass membrane protein</topology>
    </subcellularLocation>
</comment>
<proteinExistence type="inferred from homology"/>
<sequence>MGEYHAEIRSLMDRQPSNSSDELMDKLPTPPARPAVQPFDASTSTDKPQPRRASRVKRKDEGWLRDVTRWLFENQTSISFHLVATLFAAHKLFDSSLTSRFFKLAYYNPTTGKYGAGVDDYFFMTFCVVVFTGLRAGTMEYVLAPLAKHWGISKKKVATRFAEQAWLWLYCCVIWPAGMYIYVNSPYYLNMSELWTNWPDRELTGLMKTYILVQWSFWVQQLLVIHLEDRRKDHWQMLTHHFVTISLVAASYYNHMTRVGHLILVLMDVVDLFFPLAKCLKYLGFTTVCDVTFGLFMLTWFVARHVFYLMTCWSIYVDIPRIIGDACYVGGMNDLRGPLPIPREGWSHVFEPFYDHTGYVCFGRNARNTFLSALLFLQFITIIWFGMIVRVAIKVLKGAGAEDTRSDDEDDGDQEEEEDVDDEGQPLEVEAGVEDIDLKAWERRTGVSKTKRTGTSTGISLPGHSDRKELLNRIGCENKIDWPASE</sequence>
<feature type="compositionally biased region" description="Acidic residues" evidence="7">
    <location>
        <begin position="405"/>
        <end position="432"/>
    </location>
</feature>
<feature type="domain" description="TLC" evidence="9">
    <location>
        <begin position="147"/>
        <end position="397"/>
    </location>
</feature>